<evidence type="ECO:0000259" key="2">
    <source>
        <dbReference type="PROSITE" id="PS50043"/>
    </source>
</evidence>
<sequence>MQTTQRFVRLGVGDPDSATTHPYHSLGPLIGRAAEHAALRRRVTETSVRMVALTGPVGAGKSRLAAAVFKEVCTGSPQGCFVDLGLVKEGDDLPERLADALGCPETGGGPAEARLTSWVGDRDVLLVLDHCEGLLDDVVALVTPLLADCPRLRVLVVGQEAPRMYGGSLYNLAPLPVPDGQGHPSLEQLARVPSIELFLHRTSVVRPGFTLTEDNREAVSELCRRLDGLPFAIELAASRLKLLTPGALLGELEDGLDCLYGSRADTLARQLSLPAAVAQSCDRLSVDERDRFVRLAVFAGEFGISAAEAVMGTGGGSVHELLATLVDKNLLVQEEQANGELGFSMLGTVRAYALSMLRRGDELERVRRSHAAHFLAAAQAAERELVGPDQASWAKQLVQWDKELQSAFGFLMERGNGQDAAALATALRPYWFAFGRLREGLDWLELALARNDLTRVLRARALEAAGELGSWLHCDRAVERLLRAQEIYRGLSDDRGVAACLHYLGMAAYIRGELGQAAVLLQDAVAARRAAGDTHGHARAVRDLAALRLDTGEPAEARNLAEAAVRIFRRLKDARQTALTRVVLGAVAADEGALGEAEEMVGRVLRFFDDGTDPLTVARGLEVSAYLQSMHGRDRERWRRCAGLLSAAQTLRTQVHCDIPGHQRPKFDNLVERARVRLGGATFDHDWAEGRGLTVGRAIERALAPLPQETAAVASLDVGLATPLTPREHEVAELVAHGLTNREIARRLGIAEWTAVNHLRKIMRKLDCSSRVHVANWVAHRQTEEGAVTGAPAHHRVGASSAARARNLGR</sequence>
<protein>
    <submittedName>
        <fullName evidence="3">ATPase/DNA-binding CsgD family transcriptional regulator</fullName>
    </submittedName>
</protein>
<dbReference type="Proteomes" id="UP000614047">
    <property type="component" value="Unassembled WGS sequence"/>
</dbReference>
<evidence type="ECO:0000313" key="4">
    <source>
        <dbReference type="Proteomes" id="UP000614047"/>
    </source>
</evidence>
<comment type="caution">
    <text evidence="3">The sequence shown here is derived from an EMBL/GenBank/DDBJ whole genome shotgun (WGS) entry which is preliminary data.</text>
</comment>
<proteinExistence type="predicted"/>
<dbReference type="InterPro" id="IPR027417">
    <property type="entry name" value="P-loop_NTPase"/>
</dbReference>
<accession>A0A931DEK2</accession>
<dbReference type="PRINTS" id="PR00038">
    <property type="entry name" value="HTHLUXR"/>
</dbReference>
<dbReference type="InterPro" id="IPR036388">
    <property type="entry name" value="WH-like_DNA-bd_sf"/>
</dbReference>
<dbReference type="PANTHER" id="PTHR47691">
    <property type="entry name" value="REGULATOR-RELATED"/>
    <property type="match status" value="1"/>
</dbReference>
<dbReference type="AlphaFoldDB" id="A0A931DEK2"/>
<dbReference type="PROSITE" id="PS50043">
    <property type="entry name" value="HTH_LUXR_2"/>
    <property type="match status" value="1"/>
</dbReference>
<dbReference type="Pfam" id="PF25872">
    <property type="entry name" value="HTH_77"/>
    <property type="match status" value="1"/>
</dbReference>
<dbReference type="Gene3D" id="1.10.10.10">
    <property type="entry name" value="Winged helix-like DNA-binding domain superfamily/Winged helix DNA-binding domain"/>
    <property type="match status" value="1"/>
</dbReference>
<gene>
    <name evidence="3" type="ORF">IW256_001005</name>
</gene>
<evidence type="ECO:0000313" key="3">
    <source>
        <dbReference type="EMBL" id="MBG6086892.1"/>
    </source>
</evidence>
<keyword evidence="4" id="KW-1185">Reference proteome</keyword>
<dbReference type="SUPFAM" id="SSF52540">
    <property type="entry name" value="P-loop containing nucleoside triphosphate hydrolases"/>
    <property type="match status" value="1"/>
</dbReference>
<dbReference type="PANTHER" id="PTHR47691:SF3">
    <property type="entry name" value="HTH-TYPE TRANSCRIPTIONAL REGULATOR RV0890C-RELATED"/>
    <property type="match status" value="1"/>
</dbReference>
<organism evidence="3 4">
    <name type="scientific">Actinomadura viridis</name>
    <dbReference type="NCBI Taxonomy" id="58110"/>
    <lineage>
        <taxon>Bacteria</taxon>
        <taxon>Bacillati</taxon>
        <taxon>Actinomycetota</taxon>
        <taxon>Actinomycetes</taxon>
        <taxon>Streptosporangiales</taxon>
        <taxon>Thermomonosporaceae</taxon>
        <taxon>Actinomadura</taxon>
    </lineage>
</organism>
<dbReference type="GO" id="GO:0006355">
    <property type="term" value="P:regulation of DNA-templated transcription"/>
    <property type="evidence" value="ECO:0007669"/>
    <property type="project" value="InterPro"/>
</dbReference>
<dbReference type="SMART" id="SM00421">
    <property type="entry name" value="HTH_LUXR"/>
    <property type="match status" value="1"/>
</dbReference>
<dbReference type="Pfam" id="PF00196">
    <property type="entry name" value="GerE"/>
    <property type="match status" value="1"/>
</dbReference>
<dbReference type="InterPro" id="IPR011990">
    <property type="entry name" value="TPR-like_helical_dom_sf"/>
</dbReference>
<dbReference type="SUPFAM" id="SSF48452">
    <property type="entry name" value="TPR-like"/>
    <property type="match status" value="1"/>
</dbReference>
<dbReference type="InterPro" id="IPR058852">
    <property type="entry name" value="HTH_77"/>
</dbReference>
<dbReference type="InterPro" id="IPR000792">
    <property type="entry name" value="Tscrpt_reg_LuxR_C"/>
</dbReference>
<evidence type="ECO:0000256" key="1">
    <source>
        <dbReference type="SAM" id="MobiDB-lite"/>
    </source>
</evidence>
<feature type="region of interest" description="Disordered" evidence="1">
    <location>
        <begin position="786"/>
        <end position="810"/>
    </location>
</feature>
<dbReference type="GO" id="GO:0003677">
    <property type="term" value="F:DNA binding"/>
    <property type="evidence" value="ECO:0007669"/>
    <property type="project" value="InterPro"/>
</dbReference>
<name>A0A931DEK2_9ACTN</name>
<reference evidence="3" key="1">
    <citation type="submission" date="2020-11" db="EMBL/GenBank/DDBJ databases">
        <title>Sequencing the genomes of 1000 actinobacteria strains.</title>
        <authorList>
            <person name="Klenk H.-P."/>
        </authorList>
    </citation>
    <scope>NUCLEOTIDE SEQUENCE</scope>
    <source>
        <strain evidence="3">DSM 43175</strain>
    </source>
</reference>
<dbReference type="Gene3D" id="3.40.50.300">
    <property type="entry name" value="P-loop containing nucleotide triphosphate hydrolases"/>
    <property type="match status" value="1"/>
</dbReference>
<dbReference type="EMBL" id="JADOUA010000001">
    <property type="protein sequence ID" value="MBG6086892.1"/>
    <property type="molecule type" value="Genomic_DNA"/>
</dbReference>
<dbReference type="RefSeq" id="WP_197009828.1">
    <property type="nucleotide sequence ID" value="NZ_BAABES010000007.1"/>
</dbReference>
<dbReference type="Gene3D" id="1.25.40.10">
    <property type="entry name" value="Tetratricopeptide repeat domain"/>
    <property type="match status" value="1"/>
</dbReference>
<dbReference type="InterPro" id="IPR016032">
    <property type="entry name" value="Sig_transdc_resp-reg_C-effctor"/>
</dbReference>
<feature type="domain" description="HTH luxR-type" evidence="2">
    <location>
        <begin position="717"/>
        <end position="782"/>
    </location>
</feature>
<dbReference type="CDD" id="cd06170">
    <property type="entry name" value="LuxR_C_like"/>
    <property type="match status" value="1"/>
</dbReference>
<dbReference type="SUPFAM" id="SSF46894">
    <property type="entry name" value="C-terminal effector domain of the bipartite response regulators"/>
    <property type="match status" value="1"/>
</dbReference>